<organism evidence="1 2">
    <name type="scientific">Sphingobium olei</name>
    <dbReference type="NCBI Taxonomy" id="420955"/>
    <lineage>
        <taxon>Bacteria</taxon>
        <taxon>Pseudomonadati</taxon>
        <taxon>Pseudomonadota</taxon>
        <taxon>Alphaproteobacteria</taxon>
        <taxon>Sphingomonadales</taxon>
        <taxon>Sphingomonadaceae</taxon>
        <taxon>Sphingobium</taxon>
    </lineage>
</organism>
<keyword evidence="2" id="KW-1185">Reference proteome</keyword>
<dbReference type="Proteomes" id="UP001597203">
    <property type="component" value="Unassembled WGS sequence"/>
</dbReference>
<evidence type="ECO:0000313" key="1">
    <source>
        <dbReference type="EMBL" id="MFD1103421.1"/>
    </source>
</evidence>
<evidence type="ECO:0008006" key="3">
    <source>
        <dbReference type="Google" id="ProtNLM"/>
    </source>
</evidence>
<dbReference type="RefSeq" id="WP_380908331.1">
    <property type="nucleotide sequence ID" value="NZ_JBHTLS010000005.1"/>
</dbReference>
<proteinExistence type="predicted"/>
<comment type="caution">
    <text evidence="1">The sequence shown here is derived from an EMBL/GenBank/DDBJ whole genome shotgun (WGS) entry which is preliminary data.</text>
</comment>
<name>A0ABW3NT65_9SPHN</name>
<sequence>MPMTLTISASSAEAYAPMLSYRPGRAIPCPTCGERQWLVGRIMAECACCETALPIDLGYRGWSVTGPTRAQLRDRLPIA</sequence>
<protein>
    <recommendedName>
        <fullName evidence="3">DUF983 domain-containing protein</fullName>
    </recommendedName>
</protein>
<evidence type="ECO:0000313" key="2">
    <source>
        <dbReference type="Proteomes" id="UP001597203"/>
    </source>
</evidence>
<gene>
    <name evidence="1" type="ORF">ACFQ24_00630</name>
</gene>
<dbReference type="EMBL" id="JBHTLS010000005">
    <property type="protein sequence ID" value="MFD1103421.1"/>
    <property type="molecule type" value="Genomic_DNA"/>
</dbReference>
<accession>A0ABW3NT65</accession>
<reference evidence="2" key="1">
    <citation type="journal article" date="2019" name="Int. J. Syst. Evol. Microbiol.">
        <title>The Global Catalogue of Microorganisms (GCM) 10K type strain sequencing project: providing services to taxonomists for standard genome sequencing and annotation.</title>
        <authorList>
            <consortium name="The Broad Institute Genomics Platform"/>
            <consortium name="The Broad Institute Genome Sequencing Center for Infectious Disease"/>
            <person name="Wu L."/>
            <person name="Ma J."/>
        </authorList>
    </citation>
    <scope>NUCLEOTIDE SEQUENCE [LARGE SCALE GENOMIC DNA]</scope>
    <source>
        <strain evidence="2">CCUG 54329</strain>
    </source>
</reference>